<feature type="region of interest" description="Disordered" evidence="1">
    <location>
        <begin position="456"/>
        <end position="550"/>
    </location>
</feature>
<evidence type="ECO:0000256" key="2">
    <source>
        <dbReference type="SAM" id="SignalP"/>
    </source>
</evidence>
<dbReference type="EMBL" id="JAKJXO020000013">
    <property type="protein sequence ID" value="KAL1597010.1"/>
    <property type="molecule type" value="Genomic_DNA"/>
</dbReference>
<organism evidence="3 4">
    <name type="scientific">Paraconiothyrium brasiliense</name>
    <dbReference type="NCBI Taxonomy" id="300254"/>
    <lineage>
        <taxon>Eukaryota</taxon>
        <taxon>Fungi</taxon>
        <taxon>Dikarya</taxon>
        <taxon>Ascomycota</taxon>
        <taxon>Pezizomycotina</taxon>
        <taxon>Dothideomycetes</taxon>
        <taxon>Pleosporomycetidae</taxon>
        <taxon>Pleosporales</taxon>
        <taxon>Massarineae</taxon>
        <taxon>Didymosphaeriaceae</taxon>
        <taxon>Paraconiothyrium</taxon>
    </lineage>
</organism>
<accession>A0ABR3QXW4</accession>
<dbReference type="Proteomes" id="UP001521785">
    <property type="component" value="Unassembled WGS sequence"/>
</dbReference>
<proteinExistence type="predicted"/>
<feature type="compositionally biased region" description="Polar residues" evidence="1">
    <location>
        <begin position="525"/>
        <end position="535"/>
    </location>
</feature>
<protein>
    <submittedName>
        <fullName evidence="3">Uncharacterized protein</fullName>
    </submittedName>
</protein>
<keyword evidence="4" id="KW-1185">Reference proteome</keyword>
<feature type="chain" id="PRO_5046932808" evidence="2">
    <location>
        <begin position="20"/>
        <end position="697"/>
    </location>
</feature>
<feature type="region of interest" description="Disordered" evidence="1">
    <location>
        <begin position="139"/>
        <end position="170"/>
    </location>
</feature>
<feature type="compositionally biased region" description="Basic and acidic residues" evidence="1">
    <location>
        <begin position="498"/>
        <end position="518"/>
    </location>
</feature>
<feature type="signal peptide" evidence="2">
    <location>
        <begin position="1"/>
        <end position="19"/>
    </location>
</feature>
<gene>
    <name evidence="3" type="ORF">SLS60_008592</name>
</gene>
<name>A0ABR3QXW4_9PLEO</name>
<evidence type="ECO:0000313" key="4">
    <source>
        <dbReference type="Proteomes" id="UP001521785"/>
    </source>
</evidence>
<comment type="caution">
    <text evidence="3">The sequence shown here is derived from an EMBL/GenBank/DDBJ whole genome shotgun (WGS) entry which is preliminary data.</text>
</comment>
<sequence length="697" mass="74115">MKISNYAALVGLILPFVSSLFTPLKPQSSAVPDPATPQLDLNALTDGSIANVPIQALLLHGLVAEQQQKAAAAASKQWKSEDDDAQEKVDTANGGIAGGVMGSALSGGIMNAHKGPVIALCNALTSGAGTAIGPSVKEEVGGAAEKNATKQTQGDQNHGPEISTGTDQASEPHHIAAAVPGPLLGNFVGATVSTSLSRGICEGAFQKWGMKWVPKIAQEAIGPEMYGEGLEAAQKVLANKRFRTVQQIMQEAGVPVDRAVNFISDLQAEISHLPLQLDGAIASLQSEVVNGASQISDAIAAGRGATIGPALNAVNQVGALSPMCAFAAGGLSRRMLCQQPSSSASPVQQFEALTNQLSQLNRMASSLFPGTQLLREVQPVIGGLQHSASQAVQGGHTLLKGAGSIARNSLSAILDLIAPFHDSKGEVKFTKTHHVTKTHYATQTHEVTRTHHVTKDHQVTETHHVTKTHEVTEIHHGTKTHEITKTHLKTKTTTATETETRTKTKTKTEHVRETDHITRLHTKTASKTVTGTARNPVSKPTAISGPSQLRLTADRDWQSIGIGTGDAINERTIYCYNKNGHFSCYGTVRSPINYHEVKDKKFEKCVQGRQPWDDNSGWGSGGLPFGLATCFSKSMPKGHPSWWISDNGRKRRGVVCAGGDGGQIQCWGTPKHSTVRYKKMTSGELDKCLQSPRKTAC</sequence>
<reference evidence="3 4" key="1">
    <citation type="submission" date="2024-02" db="EMBL/GenBank/DDBJ databases">
        <title>De novo assembly and annotation of 12 fungi associated with fruit tree decline syndrome in Ontario, Canada.</title>
        <authorList>
            <person name="Sulman M."/>
            <person name="Ellouze W."/>
            <person name="Ilyukhin E."/>
        </authorList>
    </citation>
    <scope>NUCLEOTIDE SEQUENCE [LARGE SCALE GENOMIC DNA]</scope>
    <source>
        <strain evidence="3 4">M42-189</strain>
    </source>
</reference>
<evidence type="ECO:0000313" key="3">
    <source>
        <dbReference type="EMBL" id="KAL1597010.1"/>
    </source>
</evidence>
<feature type="compositionally biased region" description="Basic and acidic residues" evidence="1">
    <location>
        <begin position="456"/>
        <end position="485"/>
    </location>
</feature>
<keyword evidence="2" id="KW-0732">Signal</keyword>
<evidence type="ECO:0000256" key="1">
    <source>
        <dbReference type="SAM" id="MobiDB-lite"/>
    </source>
</evidence>